<dbReference type="Proteomes" id="UP000001640">
    <property type="component" value="Chromosome 7"/>
</dbReference>
<dbReference type="PRINTS" id="PR02070">
    <property type="entry name" value="NGLYCOSEOS1"/>
</dbReference>
<dbReference type="RefSeq" id="XP_003677521.1">
    <property type="nucleotide sequence ID" value="XM_003677473.1"/>
</dbReference>
<feature type="transmembrane region" description="Helical" evidence="1">
    <location>
        <begin position="295"/>
        <end position="318"/>
    </location>
</feature>
<dbReference type="eggNOG" id="ENOG502QTWB">
    <property type="taxonomic scope" value="Eukaryota"/>
</dbReference>
<proteinExistence type="predicted"/>
<evidence type="ECO:0008006" key="4">
    <source>
        <dbReference type="Google" id="ProtNLM"/>
    </source>
</evidence>
<reference evidence="2 3" key="1">
    <citation type="journal article" date="2011" name="Proc. Natl. Acad. Sci. U.S.A.">
        <title>Evolutionary erosion of yeast sex chromosomes by mating-type switching accidents.</title>
        <authorList>
            <person name="Gordon J.L."/>
            <person name="Armisen D."/>
            <person name="Proux-Wera E."/>
            <person name="Oheigeartaigh S.S."/>
            <person name="Byrne K.P."/>
            <person name="Wolfe K.H."/>
        </authorList>
    </citation>
    <scope>NUCLEOTIDE SEQUENCE [LARGE SCALE GENOMIC DNA]</scope>
    <source>
        <strain evidence="3">ATCC 76901 / BCRC 22586 / CBS 4309 / NBRC 1992 / NRRL Y-12630</strain>
    </source>
</reference>
<dbReference type="GO" id="GO:0034599">
    <property type="term" value="P:cellular response to oxidative stress"/>
    <property type="evidence" value="ECO:0007669"/>
    <property type="project" value="EnsemblFungi"/>
</dbReference>
<dbReference type="OMA" id="SLMIRWI"/>
<dbReference type="EMBL" id="HE576758">
    <property type="protein sequence ID" value="CCC71169.1"/>
    <property type="molecule type" value="Genomic_DNA"/>
</dbReference>
<gene>
    <name evidence="2" type="primary">NCAS0G02820</name>
    <name evidence="2" type="ordered locus">NCAS_0G02820</name>
</gene>
<dbReference type="PANTHER" id="PTHR28147">
    <property type="entry name" value="N-GLYCOSYLATION PROTEIN EOS1"/>
    <property type="match status" value="1"/>
</dbReference>
<keyword evidence="1" id="KW-0812">Transmembrane</keyword>
<feature type="transmembrane region" description="Helical" evidence="1">
    <location>
        <begin position="179"/>
        <end position="200"/>
    </location>
</feature>
<dbReference type="GeneID" id="96904834"/>
<feature type="transmembrane region" description="Helical" evidence="1">
    <location>
        <begin position="209"/>
        <end position="227"/>
    </location>
</feature>
<dbReference type="InterPro" id="IPR021100">
    <property type="entry name" value="N-glycosylation_EOS1"/>
</dbReference>
<reference key="2">
    <citation type="submission" date="2011-08" db="EMBL/GenBank/DDBJ databases">
        <title>Genome sequence of Naumovozyma castellii.</title>
        <authorList>
            <person name="Gordon J.L."/>
            <person name="Armisen D."/>
            <person name="Proux-Wera E."/>
            <person name="OhEigeartaigh S.S."/>
            <person name="Byrne K.P."/>
            <person name="Wolfe K.H."/>
        </authorList>
    </citation>
    <scope>NUCLEOTIDE SEQUENCE</scope>
    <source>
        <strain>Type strain:CBS 4309</strain>
    </source>
</reference>
<dbReference type="Pfam" id="PF12326">
    <property type="entry name" value="EOS1"/>
    <property type="match status" value="1"/>
</dbReference>
<evidence type="ECO:0000313" key="2">
    <source>
        <dbReference type="EMBL" id="CCC71169.1"/>
    </source>
</evidence>
<feature type="transmembrane region" description="Helical" evidence="1">
    <location>
        <begin position="148"/>
        <end position="173"/>
    </location>
</feature>
<protein>
    <recommendedName>
        <fullName evidence="4">N-glycosylation protein EOS1</fullName>
    </recommendedName>
</protein>
<accession>G0VID4</accession>
<sequence length="349" mass="39692">MPSNSNTMNRRVEPLTTAYKSIKTLSLNHLTAKQHLLMAICRDVSLLPPIIYIFTSLKKTWEISFQTKLATYDPQSLKDALMSLWQNYMVDNNMTTATTTTTTIAAAAIVSAVSTPISTPSESIITNQQINSLALLNELITARASEHFLCALWCLVSLYLTYVILDSLMIRWIVKYSTVAAIMRMFSMSLVLITVELLLLTSLSPEHDYFLHTWILISCILTVAYIWQNYLTSDLKSFRETEDTTSVSSSSSSSDSDIDTIVRRRRVKKRKQSEEHRNKRMEKSFQFKSKRTIDLYNIIVFCVVPVGMASFITMGGLLRNLFIQRLDVEQLTRMLQETLRTSTTSASSI</sequence>
<evidence type="ECO:0000313" key="3">
    <source>
        <dbReference type="Proteomes" id="UP000001640"/>
    </source>
</evidence>
<dbReference type="OrthoDB" id="2139606at2759"/>
<dbReference type="KEGG" id="ncs:NCAS_0G02820"/>
<keyword evidence="3" id="KW-1185">Reference proteome</keyword>
<organism evidence="2 3">
    <name type="scientific">Naumovozyma castellii</name>
    <name type="common">Yeast</name>
    <name type="synonym">Saccharomyces castellii</name>
    <dbReference type="NCBI Taxonomy" id="27288"/>
    <lineage>
        <taxon>Eukaryota</taxon>
        <taxon>Fungi</taxon>
        <taxon>Dikarya</taxon>
        <taxon>Ascomycota</taxon>
        <taxon>Saccharomycotina</taxon>
        <taxon>Saccharomycetes</taxon>
        <taxon>Saccharomycetales</taxon>
        <taxon>Saccharomycetaceae</taxon>
        <taxon>Naumovozyma</taxon>
    </lineage>
</organism>
<keyword evidence="1" id="KW-0472">Membrane</keyword>
<dbReference type="PANTHER" id="PTHR28147:SF1">
    <property type="entry name" value="N-GLYCOSYLATION PROTEIN EOS1"/>
    <property type="match status" value="1"/>
</dbReference>
<dbReference type="AlphaFoldDB" id="G0VID4"/>
<dbReference type="GO" id="GO:0005789">
    <property type="term" value="C:endoplasmic reticulum membrane"/>
    <property type="evidence" value="ECO:0007669"/>
    <property type="project" value="EnsemblFungi"/>
</dbReference>
<dbReference type="HOGENOM" id="CLU_043059_2_0_1"/>
<dbReference type="STRING" id="1064592.G0VID4"/>
<keyword evidence="1" id="KW-1133">Transmembrane helix</keyword>
<name>G0VID4_NAUCA</name>
<dbReference type="FunCoup" id="G0VID4">
    <property type="interactions" value="26"/>
</dbReference>
<dbReference type="GO" id="GO:0006487">
    <property type="term" value="P:protein N-linked glycosylation"/>
    <property type="evidence" value="ECO:0007669"/>
    <property type="project" value="EnsemblFungi"/>
</dbReference>
<evidence type="ECO:0000256" key="1">
    <source>
        <dbReference type="SAM" id="Phobius"/>
    </source>
</evidence>
<dbReference type="InParanoid" id="G0VID4"/>